<sequence length="301" mass="32043">MRDPAGQVLALHHPPFRAEVVTVGAALRTLTRDGVDLVAGWPAGEACPAYRGWVLAPWPNRVADGRYAFDGVEHQLPIDEVARGNALHGLAGWVVWAVTAHSDSRAVLTCTLPARPGYPTSLDLTVTYDLGDGGLRVTVEATNVGAARAPYGTGHHPYLTVGRRLDECELTLPASSYAPMDERGHPGAAEPVAGTELDFRSPRAIGATQIDHPFTALDPTDDEVTVVLRDPASGREVRLVSDPATFPWLHAFTADDHGARARESLAVEPMTCPPDAFGSGTDLVVLEPGDTHRGSFRITGS</sequence>
<proteinExistence type="predicted"/>
<dbReference type="InterPro" id="IPR011013">
    <property type="entry name" value="Gal_mutarotase_sf_dom"/>
</dbReference>
<evidence type="ECO:0000313" key="2">
    <source>
        <dbReference type="Proteomes" id="UP000199004"/>
    </source>
</evidence>
<name>A0A1G9UFK6_9ACTN</name>
<dbReference type="Proteomes" id="UP000199004">
    <property type="component" value="Unassembled WGS sequence"/>
</dbReference>
<protein>
    <submittedName>
        <fullName evidence="1">Aldose 1-epimerase</fullName>
    </submittedName>
</protein>
<dbReference type="InterPro" id="IPR014718">
    <property type="entry name" value="GH-type_carb-bd"/>
</dbReference>
<dbReference type="SUPFAM" id="SSF74650">
    <property type="entry name" value="Galactose mutarotase-like"/>
    <property type="match status" value="1"/>
</dbReference>
<dbReference type="InterPro" id="IPR008183">
    <property type="entry name" value="Aldose_1/G6P_1-epimerase"/>
</dbReference>
<keyword evidence="2" id="KW-1185">Reference proteome</keyword>
<evidence type="ECO:0000313" key="1">
    <source>
        <dbReference type="EMBL" id="SDM58722.1"/>
    </source>
</evidence>
<dbReference type="RefSeq" id="WP_091021462.1">
    <property type="nucleotide sequence ID" value="NZ_BKAE01000005.1"/>
</dbReference>
<dbReference type="EMBL" id="FNIC01000001">
    <property type="protein sequence ID" value="SDM58722.1"/>
    <property type="molecule type" value="Genomic_DNA"/>
</dbReference>
<accession>A0A1G9UFK6</accession>
<organism evidence="1 2">
    <name type="scientific">Nocardioides szechwanensis</name>
    <dbReference type="NCBI Taxonomy" id="1005944"/>
    <lineage>
        <taxon>Bacteria</taxon>
        <taxon>Bacillati</taxon>
        <taxon>Actinomycetota</taxon>
        <taxon>Actinomycetes</taxon>
        <taxon>Propionibacteriales</taxon>
        <taxon>Nocardioidaceae</taxon>
        <taxon>Nocardioides</taxon>
    </lineage>
</organism>
<dbReference type="InterPro" id="IPR037480">
    <property type="entry name" value="YihR-like"/>
</dbReference>
<dbReference type="GO" id="GO:0006006">
    <property type="term" value="P:glucose metabolic process"/>
    <property type="evidence" value="ECO:0007669"/>
    <property type="project" value="TreeGrafter"/>
</dbReference>
<dbReference type="GO" id="GO:0030246">
    <property type="term" value="F:carbohydrate binding"/>
    <property type="evidence" value="ECO:0007669"/>
    <property type="project" value="InterPro"/>
</dbReference>
<dbReference type="PANTHER" id="PTHR10091">
    <property type="entry name" value="ALDOSE-1-EPIMERASE"/>
    <property type="match status" value="1"/>
</dbReference>
<dbReference type="STRING" id="1005944.SAMN05192576_0421"/>
<dbReference type="OrthoDB" id="4739604at2"/>
<gene>
    <name evidence="1" type="ORF">SAMN05192576_0421</name>
</gene>
<dbReference type="GO" id="GO:0033499">
    <property type="term" value="P:galactose catabolic process via UDP-galactose, Leloir pathway"/>
    <property type="evidence" value="ECO:0007669"/>
    <property type="project" value="TreeGrafter"/>
</dbReference>
<dbReference type="Gene3D" id="2.70.98.10">
    <property type="match status" value="1"/>
</dbReference>
<dbReference type="CDD" id="cd09022">
    <property type="entry name" value="Aldose_epim_Ec_YihR"/>
    <property type="match status" value="1"/>
</dbReference>
<dbReference type="Pfam" id="PF01263">
    <property type="entry name" value="Aldose_epim"/>
    <property type="match status" value="1"/>
</dbReference>
<reference evidence="2" key="1">
    <citation type="submission" date="2016-10" db="EMBL/GenBank/DDBJ databases">
        <authorList>
            <person name="Varghese N."/>
            <person name="Submissions S."/>
        </authorList>
    </citation>
    <scope>NUCLEOTIDE SEQUENCE [LARGE SCALE GENOMIC DNA]</scope>
    <source>
        <strain evidence="2">CGMCC 1.11147</strain>
    </source>
</reference>
<dbReference type="AlphaFoldDB" id="A0A1G9UFK6"/>
<dbReference type="GO" id="GO:0004034">
    <property type="term" value="F:aldose 1-epimerase activity"/>
    <property type="evidence" value="ECO:0007669"/>
    <property type="project" value="TreeGrafter"/>
</dbReference>
<dbReference type="PANTHER" id="PTHR10091:SF0">
    <property type="entry name" value="GALACTOSE MUTAROTASE"/>
    <property type="match status" value="1"/>
</dbReference>